<evidence type="ECO:0000256" key="1">
    <source>
        <dbReference type="ARBA" id="ARBA00022801"/>
    </source>
</evidence>
<dbReference type="InterPro" id="IPR050300">
    <property type="entry name" value="GDXG_lipolytic_enzyme"/>
</dbReference>
<dbReference type="EMBL" id="MLIQ01000017">
    <property type="protein sequence ID" value="OHU54177.1"/>
    <property type="molecule type" value="Genomic_DNA"/>
</dbReference>
<proteinExistence type="predicted"/>
<accession>A0A1S1LLL5</accession>
<dbReference type="PANTHER" id="PTHR48081">
    <property type="entry name" value="AB HYDROLASE SUPERFAMILY PROTEIN C4A8.06C"/>
    <property type="match status" value="1"/>
</dbReference>
<keyword evidence="1 4" id="KW-0378">Hydrolase</keyword>
<reference evidence="4 5" key="1">
    <citation type="submission" date="2016-10" db="EMBL/GenBank/DDBJ databases">
        <title>Evaluation of Human, Veterinary and Environmental Mycobacterium chelonae Isolates by Core Genome Phylogenomic Analysis, Targeted Gene Comparison, and Anti-microbial Susceptibility Patterns: A Tale of Mistaken Identities.</title>
        <authorList>
            <person name="Fogelson S.B."/>
            <person name="Camus A.C."/>
            <person name="Lorenz W."/>
            <person name="Vasireddy R."/>
            <person name="Vasireddy S."/>
            <person name="Smith T."/>
            <person name="Brown-Elliott B.A."/>
            <person name="Wallace R.J.Jr."/>
            <person name="Hasan N.A."/>
            <person name="Reischl U."/>
            <person name="Sanchez S."/>
        </authorList>
    </citation>
    <scope>NUCLEOTIDE SEQUENCE [LARGE SCALE GENOMIC DNA]</scope>
    <source>
        <strain evidence="4 5">15515</strain>
    </source>
</reference>
<dbReference type="InterPro" id="IPR029058">
    <property type="entry name" value="AB_hydrolase_fold"/>
</dbReference>
<evidence type="ECO:0000313" key="5">
    <source>
        <dbReference type="Proteomes" id="UP000180043"/>
    </source>
</evidence>
<evidence type="ECO:0000313" key="4">
    <source>
        <dbReference type="EMBL" id="OHU54177.1"/>
    </source>
</evidence>
<dbReference type="SUPFAM" id="SSF53474">
    <property type="entry name" value="alpha/beta-Hydrolases"/>
    <property type="match status" value="1"/>
</dbReference>
<dbReference type="PANTHER" id="PTHR48081:SF8">
    <property type="entry name" value="ALPHA_BETA HYDROLASE FOLD-3 DOMAIN-CONTAINING PROTEIN-RELATED"/>
    <property type="match status" value="1"/>
</dbReference>
<sequence>MVVTLHPKSGLKARLPFLFVLLFVKPLLILFPILDAGLRQLKWLDQGAQRGPDAPGIQRTRIALADRPTDLMVPAGTQASDSDTAILYLHGGAFIACGPATHRKITGLLARQLQIPVYVLDYRQLPVAGVGTSVADAVQAYRELLQDYARVVIVGDSAGGYLSGKVIEHAHAHGLPKPVAYVGYSPLLDLDLASNPASTSRHDAYLPKGKLAKLAPKFDRGPVEFTGERRVISVPVEAFPPTLLITAQDEFLEPDALELAEKLTTAGVVAKVHSYSWQLHAFPAIAVSRDTAEAVVLSADFVREALSAVEQGPATEQAG</sequence>
<feature type="domain" description="Alpha/beta hydrolase fold-3" evidence="3">
    <location>
        <begin position="86"/>
        <end position="282"/>
    </location>
</feature>
<keyword evidence="2" id="KW-0472">Membrane</keyword>
<feature type="transmembrane region" description="Helical" evidence="2">
    <location>
        <begin position="15"/>
        <end position="34"/>
    </location>
</feature>
<dbReference type="Proteomes" id="UP000180043">
    <property type="component" value="Unassembled WGS sequence"/>
</dbReference>
<dbReference type="GO" id="GO:0016787">
    <property type="term" value="F:hydrolase activity"/>
    <property type="evidence" value="ECO:0007669"/>
    <property type="project" value="UniProtKB-KW"/>
</dbReference>
<dbReference type="RefSeq" id="WP_057967164.1">
    <property type="nucleotide sequence ID" value="NZ_CP058976.1"/>
</dbReference>
<keyword evidence="2" id="KW-0812">Transmembrane</keyword>
<protein>
    <submittedName>
        <fullName evidence="4">Alpha/beta hydrolase</fullName>
    </submittedName>
</protein>
<evidence type="ECO:0000256" key="2">
    <source>
        <dbReference type="SAM" id="Phobius"/>
    </source>
</evidence>
<keyword evidence="2" id="KW-1133">Transmembrane helix</keyword>
<dbReference type="Pfam" id="PF07859">
    <property type="entry name" value="Abhydrolase_3"/>
    <property type="match status" value="1"/>
</dbReference>
<dbReference type="Gene3D" id="3.40.50.1820">
    <property type="entry name" value="alpha/beta hydrolase"/>
    <property type="match status" value="1"/>
</dbReference>
<dbReference type="InterPro" id="IPR013094">
    <property type="entry name" value="AB_hydrolase_3"/>
</dbReference>
<gene>
    <name evidence="4" type="ORF">BKG82_18055</name>
</gene>
<name>A0A1S1LLL5_MYCCH</name>
<evidence type="ECO:0000259" key="3">
    <source>
        <dbReference type="Pfam" id="PF07859"/>
    </source>
</evidence>
<organism evidence="4 5">
    <name type="scientific">Mycobacteroides chelonae</name>
    <name type="common">Mycobacterium chelonae</name>
    <dbReference type="NCBI Taxonomy" id="1774"/>
    <lineage>
        <taxon>Bacteria</taxon>
        <taxon>Bacillati</taxon>
        <taxon>Actinomycetota</taxon>
        <taxon>Actinomycetes</taxon>
        <taxon>Mycobacteriales</taxon>
        <taxon>Mycobacteriaceae</taxon>
        <taxon>Mycobacteroides</taxon>
    </lineage>
</organism>
<dbReference type="AlphaFoldDB" id="A0A1S1LLL5"/>
<comment type="caution">
    <text evidence="4">The sequence shown here is derived from an EMBL/GenBank/DDBJ whole genome shotgun (WGS) entry which is preliminary data.</text>
</comment>